<protein>
    <submittedName>
        <fullName evidence="1">Uncharacterized protein</fullName>
    </submittedName>
</protein>
<dbReference type="Proteomes" id="UP000776164">
    <property type="component" value="Unassembled WGS sequence"/>
</dbReference>
<gene>
    <name evidence="1" type="ORF">JOE66_001963</name>
</gene>
<reference evidence="1 2" key="1">
    <citation type="submission" date="2021-01" db="EMBL/GenBank/DDBJ databases">
        <title>Sequencing the genomes of 1000 actinobacteria strains.</title>
        <authorList>
            <person name="Klenk H.-P."/>
        </authorList>
    </citation>
    <scope>NUCLEOTIDE SEQUENCE [LARGE SCALE GENOMIC DNA]</scope>
    <source>
        <strain evidence="1 2">DSM 13057</strain>
    </source>
</reference>
<comment type="caution">
    <text evidence="1">The sequence shown here is derived from an EMBL/GenBank/DDBJ whole genome shotgun (WGS) entry which is preliminary data.</text>
</comment>
<proteinExistence type="predicted"/>
<evidence type="ECO:0000313" key="1">
    <source>
        <dbReference type="EMBL" id="MBM7472329.1"/>
    </source>
</evidence>
<dbReference type="RefSeq" id="WP_205108982.1">
    <property type="nucleotide sequence ID" value="NZ_BAAAHT010000013.1"/>
</dbReference>
<organism evidence="1 2">
    <name type="scientific">Subtercola frigoramans</name>
    <dbReference type="NCBI Taxonomy" id="120298"/>
    <lineage>
        <taxon>Bacteria</taxon>
        <taxon>Bacillati</taxon>
        <taxon>Actinomycetota</taxon>
        <taxon>Actinomycetes</taxon>
        <taxon>Micrococcales</taxon>
        <taxon>Microbacteriaceae</taxon>
        <taxon>Subtercola</taxon>
    </lineage>
</organism>
<name>A0ABS2L5L8_9MICO</name>
<evidence type="ECO:0000313" key="2">
    <source>
        <dbReference type="Proteomes" id="UP000776164"/>
    </source>
</evidence>
<keyword evidence="2" id="KW-1185">Reference proteome</keyword>
<accession>A0ABS2L5L8</accession>
<dbReference type="EMBL" id="JAFBBU010000001">
    <property type="protein sequence ID" value="MBM7472329.1"/>
    <property type="molecule type" value="Genomic_DNA"/>
</dbReference>
<sequence>MTLFRSSDGVLEVCHRNCADYRDRGLLFGADQGVEFLQMIQDVGMAMVVPVVVAAPISHIPIYFREEARVSHVS</sequence>